<protein>
    <submittedName>
        <fullName evidence="4">Putative protease YdcP</fullName>
        <ecNumber evidence="4">3.4.-.-</ecNumber>
    </submittedName>
</protein>
<evidence type="ECO:0000256" key="1">
    <source>
        <dbReference type="ARBA" id="ARBA00022670"/>
    </source>
</evidence>
<evidence type="ECO:0000313" key="5">
    <source>
        <dbReference type="Proteomes" id="UP000077275"/>
    </source>
</evidence>
<gene>
    <name evidence="4" type="primary">ydcP_1</name>
    <name evidence="4" type="ORF">MBCUT_03390</name>
</gene>
<comment type="similarity">
    <text evidence="3">Belongs to the peptidase U32 family.</text>
</comment>
<dbReference type="InterPro" id="IPR001539">
    <property type="entry name" value="Peptidase_U32"/>
</dbReference>
<dbReference type="PROSITE" id="PS01276">
    <property type="entry name" value="PEPTIDASE_U32"/>
    <property type="match status" value="1"/>
</dbReference>
<dbReference type="Proteomes" id="UP000077275">
    <property type="component" value="Unassembled WGS sequence"/>
</dbReference>
<dbReference type="STRING" id="47311.MBCUT_03390"/>
<dbReference type="EMBL" id="LWMW01000064">
    <property type="protein sequence ID" value="KZX17107.1"/>
    <property type="molecule type" value="Genomic_DNA"/>
</dbReference>
<sequence length="418" mass="47330">MVELLSPAGNFISLRAALENGADSVYIGFEDTNMRSNVSNFSIDDIKKASSIAKEYSSKIYLCTNTVMKDEDIKYVESNLERIKEYEVDALIVSDIGLVDLVVSAGLEPHMSVQENISNSYALKTLKKLGVTRAILSRELNIEDINKIASNSPIETEIFIHGAMCMAISGRCFLSYGLYGKSANCGECLQPCRKQWKIAIFQDENSQFCFDDNDSTFILEKSLDGSYKSNFTSPNDMSMIEHIPELMSSGVDAFKIEGRARSPDYVATTTKVYREAIDSYTDFKRFEVSKTYKFNPQWVKKLKNVFNRGFDTGFYFKDPYKTSNDNQSNFIKKDIGKVVNYYSKVKVAELQLWDDLSLGDKIMIQGPTTGSITHTVESMEIDNKAIDYCKKGHNVAIAIDTKVRENDFIYKLIERESY</sequence>
<keyword evidence="1 4" id="KW-0645">Protease</keyword>
<dbReference type="GO" id="GO:0008233">
    <property type="term" value="F:peptidase activity"/>
    <property type="evidence" value="ECO:0007669"/>
    <property type="project" value="UniProtKB-KW"/>
</dbReference>
<dbReference type="OrthoDB" id="51464at2157"/>
<dbReference type="PANTHER" id="PTHR30217">
    <property type="entry name" value="PEPTIDASE U32 FAMILY"/>
    <property type="match status" value="1"/>
</dbReference>
<dbReference type="InterPro" id="IPR051454">
    <property type="entry name" value="RNA/ubiquinone_mod_enzymes"/>
</dbReference>
<organism evidence="4 5">
    <name type="scientific">Methanobrevibacter cuticularis</name>
    <dbReference type="NCBI Taxonomy" id="47311"/>
    <lineage>
        <taxon>Archaea</taxon>
        <taxon>Methanobacteriati</taxon>
        <taxon>Methanobacteriota</taxon>
        <taxon>Methanomada group</taxon>
        <taxon>Methanobacteria</taxon>
        <taxon>Methanobacteriales</taxon>
        <taxon>Methanobacteriaceae</taxon>
        <taxon>Methanobrevibacter</taxon>
    </lineage>
</organism>
<dbReference type="RefSeq" id="WP_067258076.1">
    <property type="nucleotide sequence ID" value="NZ_LWMW01000064.1"/>
</dbReference>
<dbReference type="GO" id="GO:0006508">
    <property type="term" value="P:proteolysis"/>
    <property type="evidence" value="ECO:0007669"/>
    <property type="project" value="UniProtKB-KW"/>
</dbReference>
<accession>A0A166CVH2</accession>
<dbReference type="InterPro" id="IPR009000">
    <property type="entry name" value="Transl_B-barrel_sf"/>
</dbReference>
<name>A0A166CVH2_9EURY</name>
<keyword evidence="5" id="KW-1185">Reference proteome</keyword>
<dbReference type="EC" id="3.4.-.-" evidence="4"/>
<dbReference type="PANTHER" id="PTHR30217:SF6">
    <property type="entry name" value="TRNA HYDROXYLATION PROTEIN P"/>
    <property type="match status" value="1"/>
</dbReference>
<evidence type="ECO:0000256" key="2">
    <source>
        <dbReference type="ARBA" id="ARBA00022801"/>
    </source>
</evidence>
<dbReference type="PATRIC" id="fig|47311.3.peg.379"/>
<keyword evidence="2 4" id="KW-0378">Hydrolase</keyword>
<comment type="caution">
    <text evidence="4">The sequence shown here is derived from an EMBL/GenBank/DDBJ whole genome shotgun (WGS) entry which is preliminary data.</text>
</comment>
<reference evidence="4 5" key="1">
    <citation type="submission" date="2016-04" db="EMBL/GenBank/DDBJ databases">
        <title>Genome sequence of Methanobrevibacter cuticularis DSM 11139.</title>
        <authorList>
            <person name="Poehlein A."/>
            <person name="Seedorf H."/>
            <person name="Daniel R."/>
        </authorList>
    </citation>
    <scope>NUCLEOTIDE SEQUENCE [LARGE SCALE GENOMIC DNA]</scope>
    <source>
        <strain evidence="4 5">DSM 11139</strain>
    </source>
</reference>
<dbReference type="AlphaFoldDB" id="A0A166CVH2"/>
<dbReference type="SUPFAM" id="SSF50447">
    <property type="entry name" value="Translation proteins"/>
    <property type="match status" value="1"/>
</dbReference>
<evidence type="ECO:0000313" key="4">
    <source>
        <dbReference type="EMBL" id="KZX17107.1"/>
    </source>
</evidence>
<dbReference type="Pfam" id="PF01136">
    <property type="entry name" value="Peptidase_U32"/>
    <property type="match status" value="1"/>
</dbReference>
<proteinExistence type="inferred from homology"/>
<evidence type="ECO:0000256" key="3">
    <source>
        <dbReference type="ARBA" id="ARBA00038374"/>
    </source>
</evidence>